<protein>
    <submittedName>
        <fullName evidence="1">E.coli hag48 and flbC genes for hook associated protein 2 and flagellin</fullName>
    </submittedName>
</protein>
<evidence type="ECO:0000313" key="1">
    <source>
        <dbReference type="EMBL" id="CAA35489.1"/>
    </source>
</evidence>
<reference evidence="1" key="2">
    <citation type="submission" date="1990-07" db="EMBL/GenBank/DDBJ databases">
        <authorList>
            <person name="Enomoto M."/>
        </authorList>
    </citation>
    <scope>NUCLEOTIDE SEQUENCE</scope>
    <source>
        <strain evidence="1">K-12</strain>
    </source>
</reference>
<name>A2NV11_ECOLX</name>
<accession>A2NV11</accession>
<keyword evidence="1" id="KW-0282">Flagellum</keyword>
<dbReference type="AntiFam" id="ANF00064">
    <property type="entry name" value="Unclear, Possibly translation of poorly localized IS Element IS621"/>
</dbReference>
<dbReference type="AlphaFoldDB" id="A2NV11"/>
<proteinExistence type="predicted"/>
<sequence>MRCAYQAYKLNCNLLNLHIFVGRQHKAQFVSNVLPRHRRGFFLPGIYL</sequence>
<reference evidence="1" key="1">
    <citation type="journal article" date="1989" name="Mol. Gen. Genet.">
        <title>Isolation and characterization of Escherichia coli hag operator mutants whose hag48 expression has become repressible by a Salmonella H1 repressor.</title>
        <authorList>
            <person name="Hanafusa T."/>
            <person name="Sakai A."/>
            <person name="Tominaga A."/>
            <person name="Enomoto M."/>
        </authorList>
    </citation>
    <scope>NUCLEOTIDE SEQUENCE</scope>
    <source>
        <strain evidence="1">K-12</strain>
    </source>
</reference>
<organism evidence="1">
    <name type="scientific">Escherichia coli</name>
    <dbReference type="NCBI Taxonomy" id="562"/>
    <lineage>
        <taxon>Bacteria</taxon>
        <taxon>Pseudomonadati</taxon>
        <taxon>Pseudomonadota</taxon>
        <taxon>Gammaproteobacteria</taxon>
        <taxon>Enterobacterales</taxon>
        <taxon>Enterobacteriaceae</taxon>
        <taxon>Escherichia</taxon>
    </lineage>
</organism>
<dbReference type="EMBL" id="X17440">
    <property type="protein sequence ID" value="CAA35489.1"/>
    <property type="molecule type" value="Genomic_DNA"/>
</dbReference>
<keyword evidence="1" id="KW-0966">Cell projection</keyword>
<keyword evidence="1" id="KW-0969">Cilium</keyword>